<evidence type="ECO:0000313" key="1">
    <source>
        <dbReference type="EMBL" id="KAJ7371607.1"/>
    </source>
</evidence>
<protein>
    <submittedName>
        <fullName evidence="1">Uncharacterized protein</fullName>
    </submittedName>
</protein>
<sequence length="285" mass="32782">MGKTLSEMCKFEKCPGKPTPILSKSPVHGSVEINNNAFYNGLRNDPWGRYCLSYLESIDYKIHRGLNRLKFCEVHNEFNRCLSEQGMLHPHWTEEDIEFVKKTTVNSSPTADIYKEILSFRRQRLTFTYELLGLNHENIDEVFNWMRMTGDSRFYSVLDEVDTPAKIVGSVHLVYKLLSLFTRPLFMLQVIMSLKRGPLQAMETMVDQLSPPAPVPKKKLSSKKQQSAAAIWSSSSLPTVSSLQHQRPLETILPTMGNHMVVPQQQSQVRVDYYPNQFQHITPMS</sequence>
<dbReference type="Proteomes" id="UP001163046">
    <property type="component" value="Unassembled WGS sequence"/>
</dbReference>
<gene>
    <name evidence="1" type="ORF">OS493_024283</name>
</gene>
<dbReference type="AlphaFoldDB" id="A0A9X0CPU7"/>
<name>A0A9X0CPU7_9CNID</name>
<accession>A0A9X0CPU7</accession>
<dbReference type="EMBL" id="MU826844">
    <property type="protein sequence ID" value="KAJ7371607.1"/>
    <property type="molecule type" value="Genomic_DNA"/>
</dbReference>
<organism evidence="1 2">
    <name type="scientific">Desmophyllum pertusum</name>
    <dbReference type="NCBI Taxonomy" id="174260"/>
    <lineage>
        <taxon>Eukaryota</taxon>
        <taxon>Metazoa</taxon>
        <taxon>Cnidaria</taxon>
        <taxon>Anthozoa</taxon>
        <taxon>Hexacorallia</taxon>
        <taxon>Scleractinia</taxon>
        <taxon>Caryophylliina</taxon>
        <taxon>Caryophylliidae</taxon>
        <taxon>Desmophyllum</taxon>
    </lineage>
</organism>
<keyword evidence="2" id="KW-1185">Reference proteome</keyword>
<comment type="caution">
    <text evidence="1">The sequence shown here is derived from an EMBL/GenBank/DDBJ whole genome shotgun (WGS) entry which is preliminary data.</text>
</comment>
<reference evidence="1" key="1">
    <citation type="submission" date="2023-01" db="EMBL/GenBank/DDBJ databases">
        <title>Genome assembly of the deep-sea coral Lophelia pertusa.</title>
        <authorList>
            <person name="Herrera S."/>
            <person name="Cordes E."/>
        </authorList>
    </citation>
    <scope>NUCLEOTIDE SEQUENCE</scope>
    <source>
        <strain evidence="1">USNM1676648</strain>
        <tissue evidence="1">Polyp</tissue>
    </source>
</reference>
<proteinExistence type="predicted"/>
<evidence type="ECO:0000313" key="2">
    <source>
        <dbReference type="Proteomes" id="UP001163046"/>
    </source>
</evidence>